<gene>
    <name evidence="7" type="ORF">GCM10010246_12560</name>
</gene>
<dbReference type="Proteomes" id="UP001500253">
    <property type="component" value="Unassembled WGS sequence"/>
</dbReference>
<dbReference type="InterPro" id="IPR036318">
    <property type="entry name" value="FAD-bd_PCMH-like_sf"/>
</dbReference>
<evidence type="ECO:0000259" key="6">
    <source>
        <dbReference type="PROSITE" id="PS51387"/>
    </source>
</evidence>
<accession>A0ABP5SGT9</accession>
<evidence type="ECO:0000313" key="7">
    <source>
        <dbReference type="EMBL" id="GAA2330983.1"/>
    </source>
</evidence>
<evidence type="ECO:0000256" key="4">
    <source>
        <dbReference type="ARBA" id="ARBA00022827"/>
    </source>
</evidence>
<dbReference type="InterPro" id="IPR016167">
    <property type="entry name" value="FAD-bd_PCMH_sub1"/>
</dbReference>
<evidence type="ECO:0000256" key="2">
    <source>
        <dbReference type="ARBA" id="ARBA00005466"/>
    </source>
</evidence>
<dbReference type="PROSITE" id="PS51387">
    <property type="entry name" value="FAD_PCMH"/>
    <property type="match status" value="1"/>
</dbReference>
<dbReference type="InterPro" id="IPR006093">
    <property type="entry name" value="Oxy_OxRdtase_FAD_BS"/>
</dbReference>
<sequence length="464" mass="49207">MEIAKTDIQALDQYVDGTVYSGTQAPEDRAGAQLLAPHHPAVVLEARCAEDVSRAVAFAADHGMQVAVQATGHGRTRALDGGLLIDTGRMREVRVDAATRRAWVPAGATWQDVIEQAAPHGLAPLSGSLPTVGAVAYTLGGGIGLLARRYGYSADHVTRFEAVTADGKIRQVSPEDEPDLFWALRGGGGNLAVVTGMEIDLMPVAELYGGSLMFDLAKSPEVLTAWTTWTRSVPEAMTSAVVVIPFPDLPMIPADVRGRQVVQLQVSFAGPEEQGRRLVEPLLRAGSQLRNTLRTLPYMQSGAVSDEPDRPAAYRGKSVLVDDLDPRALTALAHRAGTTPGGCTVGVRHLGGALARTPNVPNAVGHRSAQYSVGVLSLLHDGDPSGVSQVHDELLAPFALHRLGLSLNFTFGPLEPDQVRTAFTPADADRLGEITARYDPRGVLYANHPIPAPAPPNDSDADLI</sequence>
<evidence type="ECO:0000256" key="1">
    <source>
        <dbReference type="ARBA" id="ARBA00001974"/>
    </source>
</evidence>
<dbReference type="InterPro" id="IPR016169">
    <property type="entry name" value="FAD-bd_PCMH_sub2"/>
</dbReference>
<keyword evidence="4" id="KW-0274">FAD</keyword>
<dbReference type="InterPro" id="IPR006094">
    <property type="entry name" value="Oxid_FAD_bind_N"/>
</dbReference>
<organism evidence="7 8">
    <name type="scientific">Streptomyces cuspidosporus</name>
    <dbReference type="NCBI Taxonomy" id="66882"/>
    <lineage>
        <taxon>Bacteria</taxon>
        <taxon>Bacillati</taxon>
        <taxon>Actinomycetota</taxon>
        <taxon>Actinomycetes</taxon>
        <taxon>Kitasatosporales</taxon>
        <taxon>Streptomycetaceae</taxon>
        <taxon>Streptomyces</taxon>
    </lineage>
</organism>
<dbReference type="InterPro" id="IPR050416">
    <property type="entry name" value="FAD-linked_Oxidoreductase"/>
</dbReference>
<keyword evidence="8" id="KW-1185">Reference proteome</keyword>
<name>A0ABP5SGT9_9ACTN</name>
<evidence type="ECO:0000313" key="8">
    <source>
        <dbReference type="Proteomes" id="UP001500253"/>
    </source>
</evidence>
<reference evidence="8" key="1">
    <citation type="journal article" date="2019" name="Int. J. Syst. Evol. Microbiol.">
        <title>The Global Catalogue of Microorganisms (GCM) 10K type strain sequencing project: providing services to taxonomists for standard genome sequencing and annotation.</title>
        <authorList>
            <consortium name="The Broad Institute Genomics Platform"/>
            <consortium name="The Broad Institute Genome Sequencing Center for Infectious Disease"/>
            <person name="Wu L."/>
            <person name="Ma J."/>
        </authorList>
    </citation>
    <scope>NUCLEOTIDE SEQUENCE [LARGE SCALE GENOMIC DNA]</scope>
    <source>
        <strain evidence="8">JCM 4316</strain>
    </source>
</reference>
<dbReference type="InterPro" id="IPR016166">
    <property type="entry name" value="FAD-bd_PCMH"/>
</dbReference>
<dbReference type="Gene3D" id="3.30.465.10">
    <property type="match status" value="1"/>
</dbReference>
<comment type="cofactor">
    <cofactor evidence="1">
        <name>FAD</name>
        <dbReference type="ChEBI" id="CHEBI:57692"/>
    </cofactor>
</comment>
<dbReference type="PANTHER" id="PTHR42973:SF39">
    <property type="entry name" value="FAD-BINDING PCMH-TYPE DOMAIN-CONTAINING PROTEIN"/>
    <property type="match status" value="1"/>
</dbReference>
<dbReference type="RefSeq" id="WP_346173456.1">
    <property type="nucleotide sequence ID" value="NZ_BAAASD010000004.1"/>
</dbReference>
<dbReference type="PANTHER" id="PTHR42973">
    <property type="entry name" value="BINDING OXIDOREDUCTASE, PUTATIVE (AFU_ORTHOLOGUE AFUA_1G17690)-RELATED"/>
    <property type="match status" value="1"/>
</dbReference>
<evidence type="ECO:0000256" key="5">
    <source>
        <dbReference type="ARBA" id="ARBA00023002"/>
    </source>
</evidence>
<dbReference type="Pfam" id="PF01565">
    <property type="entry name" value="FAD_binding_4"/>
    <property type="match status" value="1"/>
</dbReference>
<dbReference type="SUPFAM" id="SSF56176">
    <property type="entry name" value="FAD-binding/transporter-associated domain-like"/>
    <property type="match status" value="1"/>
</dbReference>
<dbReference type="EMBL" id="BAAASD010000004">
    <property type="protein sequence ID" value="GAA2330983.1"/>
    <property type="molecule type" value="Genomic_DNA"/>
</dbReference>
<dbReference type="Gene3D" id="3.40.462.20">
    <property type="match status" value="1"/>
</dbReference>
<protein>
    <submittedName>
        <fullName evidence="7">FAD-binding oxidoreductase</fullName>
    </submittedName>
</protein>
<comment type="similarity">
    <text evidence="2">Belongs to the oxygen-dependent FAD-linked oxidoreductase family.</text>
</comment>
<keyword evidence="3" id="KW-0285">Flavoprotein</keyword>
<comment type="caution">
    <text evidence="7">The sequence shown here is derived from an EMBL/GenBank/DDBJ whole genome shotgun (WGS) entry which is preliminary data.</text>
</comment>
<proteinExistence type="inferred from homology"/>
<keyword evidence="5" id="KW-0560">Oxidoreductase</keyword>
<feature type="domain" description="FAD-binding PCMH-type" evidence="6">
    <location>
        <begin position="35"/>
        <end position="204"/>
    </location>
</feature>
<evidence type="ECO:0000256" key="3">
    <source>
        <dbReference type="ARBA" id="ARBA00022630"/>
    </source>
</evidence>
<dbReference type="Gene3D" id="3.30.43.10">
    <property type="entry name" value="Uridine Diphospho-n-acetylenolpyruvylglucosamine Reductase, domain 2"/>
    <property type="match status" value="1"/>
</dbReference>
<dbReference type="PROSITE" id="PS00862">
    <property type="entry name" value="OX2_COVAL_FAD"/>
    <property type="match status" value="1"/>
</dbReference>